<organism evidence="6">
    <name type="scientific">hydrothermal vent metagenome</name>
    <dbReference type="NCBI Taxonomy" id="652676"/>
    <lineage>
        <taxon>unclassified sequences</taxon>
        <taxon>metagenomes</taxon>
        <taxon>ecological metagenomes</taxon>
    </lineage>
</organism>
<evidence type="ECO:0000256" key="4">
    <source>
        <dbReference type="ARBA" id="ARBA00022825"/>
    </source>
</evidence>
<dbReference type="Gene3D" id="3.90.226.10">
    <property type="entry name" value="2-enoyl-CoA Hydratase, Chain A, domain 1"/>
    <property type="match status" value="1"/>
</dbReference>
<dbReference type="GO" id="GO:0007165">
    <property type="term" value="P:signal transduction"/>
    <property type="evidence" value="ECO:0007669"/>
    <property type="project" value="TreeGrafter"/>
</dbReference>
<dbReference type="InterPro" id="IPR001478">
    <property type="entry name" value="PDZ"/>
</dbReference>
<dbReference type="InterPro" id="IPR041489">
    <property type="entry name" value="PDZ_6"/>
</dbReference>
<dbReference type="Gene3D" id="2.30.42.10">
    <property type="match status" value="1"/>
</dbReference>
<evidence type="ECO:0000313" key="6">
    <source>
        <dbReference type="EMBL" id="VAW31751.1"/>
    </source>
</evidence>
<dbReference type="AlphaFoldDB" id="A0A3B0UKV6"/>
<evidence type="ECO:0000256" key="1">
    <source>
        <dbReference type="ARBA" id="ARBA00009179"/>
    </source>
</evidence>
<dbReference type="CDD" id="cd07560">
    <property type="entry name" value="Peptidase_S41_CPP"/>
    <property type="match status" value="1"/>
</dbReference>
<dbReference type="PROSITE" id="PS50106">
    <property type="entry name" value="PDZ"/>
    <property type="match status" value="1"/>
</dbReference>
<dbReference type="GO" id="GO:0030288">
    <property type="term" value="C:outer membrane-bounded periplasmic space"/>
    <property type="evidence" value="ECO:0007669"/>
    <property type="project" value="TreeGrafter"/>
</dbReference>
<dbReference type="GO" id="GO:0004252">
    <property type="term" value="F:serine-type endopeptidase activity"/>
    <property type="evidence" value="ECO:0007669"/>
    <property type="project" value="UniProtKB-EC"/>
</dbReference>
<evidence type="ECO:0000256" key="3">
    <source>
        <dbReference type="ARBA" id="ARBA00022801"/>
    </source>
</evidence>
<evidence type="ECO:0000259" key="5">
    <source>
        <dbReference type="PROSITE" id="PS50106"/>
    </source>
</evidence>
<dbReference type="NCBIfam" id="TIGR00225">
    <property type="entry name" value="prc"/>
    <property type="match status" value="1"/>
</dbReference>
<name>A0A3B0UKV6_9ZZZZ</name>
<evidence type="ECO:0000256" key="2">
    <source>
        <dbReference type="ARBA" id="ARBA00022670"/>
    </source>
</evidence>
<dbReference type="CDD" id="cd06782">
    <property type="entry name" value="cpPDZ_CPP-like"/>
    <property type="match status" value="1"/>
</dbReference>
<dbReference type="Pfam" id="PF17820">
    <property type="entry name" value="PDZ_6"/>
    <property type="match status" value="1"/>
</dbReference>
<proteinExistence type="inferred from homology"/>
<dbReference type="SUPFAM" id="SSF50156">
    <property type="entry name" value="PDZ domain-like"/>
    <property type="match status" value="1"/>
</dbReference>
<dbReference type="Gene3D" id="3.30.750.44">
    <property type="match status" value="1"/>
</dbReference>
<sequence length="411" mass="44752">MPKFQPKKEMSERLRNVFATLLLFILAAAAFVAGYFVNDFVEMRRSVQTAASDEFGLFWEAWGRVEENFLGDLPTSKERTYGAIQGSIALLDDPYTFFVEPIEREIERQALQGTFGGVGATLSRPEEDGPIFLEPIPGNPAAEAGILSGDELRAIDGEAVTPELTVQEVAERVRGEKGTVVVLTVLHPEETETVDIDVERGDILIPSVTYRLLRENEKIGYIQLTRFSGESANEIETAVLDLQSQGATQLVLDLRGNGGGLLDAGVAVADHFLDNGPILYQQSRGEEERMYEATAETLAPDIPLMILIDGGTASSSEILAGALQDRGRALLVGSTPTFGKGSVQLVYDLSDGSSVHVTASRWFTPNRTPLDQQGLQPDILVTVTQEDIDNGRDAVLNQAVLELQMVAQLEN</sequence>
<dbReference type="GO" id="GO:0006508">
    <property type="term" value="P:proteolysis"/>
    <property type="evidence" value="ECO:0007669"/>
    <property type="project" value="UniProtKB-KW"/>
</dbReference>
<dbReference type="PANTHER" id="PTHR32060">
    <property type="entry name" value="TAIL-SPECIFIC PROTEASE"/>
    <property type="match status" value="1"/>
</dbReference>
<accession>A0A3B0UKV6</accession>
<dbReference type="InterPro" id="IPR005151">
    <property type="entry name" value="Tail-specific_protease"/>
</dbReference>
<dbReference type="PANTHER" id="PTHR32060:SF30">
    <property type="entry name" value="CARBOXY-TERMINAL PROCESSING PROTEASE CTPA"/>
    <property type="match status" value="1"/>
</dbReference>
<dbReference type="SMART" id="SM00228">
    <property type="entry name" value="PDZ"/>
    <property type="match status" value="1"/>
</dbReference>
<keyword evidence="3 6" id="KW-0378">Hydrolase</keyword>
<dbReference type="EMBL" id="UOEU01000286">
    <property type="protein sequence ID" value="VAW31751.1"/>
    <property type="molecule type" value="Genomic_DNA"/>
</dbReference>
<dbReference type="InterPro" id="IPR029045">
    <property type="entry name" value="ClpP/crotonase-like_dom_sf"/>
</dbReference>
<feature type="domain" description="PDZ" evidence="5">
    <location>
        <begin position="103"/>
        <end position="188"/>
    </location>
</feature>
<keyword evidence="2 6" id="KW-0645">Protease</keyword>
<dbReference type="InterPro" id="IPR036034">
    <property type="entry name" value="PDZ_sf"/>
</dbReference>
<protein>
    <submittedName>
        <fullName evidence="6">Carboxyl-terminal protease</fullName>
        <ecNumber evidence="6">3.4.21.102</ecNumber>
    </submittedName>
</protein>
<dbReference type="Pfam" id="PF03572">
    <property type="entry name" value="Peptidase_S41"/>
    <property type="match status" value="1"/>
</dbReference>
<dbReference type="InterPro" id="IPR004447">
    <property type="entry name" value="Peptidase_S41A"/>
</dbReference>
<comment type="similarity">
    <text evidence="1">Belongs to the peptidase S41A family.</text>
</comment>
<gene>
    <name evidence="6" type="ORF">MNBD_CHLOROFLEXI01-1471</name>
</gene>
<dbReference type="EC" id="3.4.21.102" evidence="6"/>
<keyword evidence="4" id="KW-0720">Serine protease</keyword>
<dbReference type="SUPFAM" id="SSF52096">
    <property type="entry name" value="ClpP/crotonase"/>
    <property type="match status" value="1"/>
</dbReference>
<dbReference type="SMART" id="SM00245">
    <property type="entry name" value="TSPc"/>
    <property type="match status" value="1"/>
</dbReference>
<reference evidence="6" key="1">
    <citation type="submission" date="2018-06" db="EMBL/GenBank/DDBJ databases">
        <authorList>
            <person name="Zhirakovskaya E."/>
        </authorList>
    </citation>
    <scope>NUCLEOTIDE SEQUENCE</scope>
</reference>